<dbReference type="RefSeq" id="WP_058117741.1">
    <property type="nucleotide sequence ID" value="NZ_CP011307.1"/>
</dbReference>
<keyword evidence="5" id="KW-1185">Reference proteome</keyword>
<sequence>MRAPEEAYAVERFEQAAALLPHELREGVQRLSTAEKARAEEFRLRAGRPPMVADPTGERTVPGCGQCPITAADLTGVLEVASQASTHTVLDRVKSGFVTVRGGYRVGLCGSAVMKDGEVCNVKQISSLAIRIAREVPGAGAEVLPQLWEAGTLQSTLLLSPPGGGKTTLLRDLIRRISDGVGGPPLRVGVVDERGELAAMYNGVPMTQVGIRTDVMDGCPKAAGLMMLLRGMNPQVLAADEITVPEDVEALEQAAGCGVALLCSAHGGTPDDLRRRPLYRRLLAGGVFRRAVLIELRGGRRNYRVVPLEEGLR</sequence>
<dbReference type="EMBL" id="CP011307">
    <property type="protein sequence ID" value="ALP94097.1"/>
    <property type="molecule type" value="Genomic_DNA"/>
</dbReference>
<evidence type="ECO:0000313" key="5">
    <source>
        <dbReference type="Proteomes" id="UP000064844"/>
    </source>
</evidence>
<evidence type="ECO:0000313" key="4">
    <source>
        <dbReference type="EMBL" id="ALP94097.1"/>
    </source>
</evidence>
<dbReference type="STRING" id="1297617.IB211_01706c"/>
<dbReference type="SUPFAM" id="SSF52540">
    <property type="entry name" value="P-loop containing nucleoside triphosphate hydrolases"/>
    <property type="match status" value="1"/>
</dbReference>
<dbReference type="Proteomes" id="UP000064844">
    <property type="component" value="Chromosome"/>
</dbReference>
<reference evidence="4 5" key="1">
    <citation type="journal article" date="2015" name="Nat. Commun.">
        <title>Production of butyrate from lysine and the Amadori product fructoselysine by a human gut commensal.</title>
        <authorList>
            <person name="Bui T.P."/>
            <person name="Ritari J."/>
            <person name="Boeren S."/>
            <person name="de Waard P."/>
            <person name="Plugge C.M."/>
            <person name="de Vos W.M."/>
        </authorList>
    </citation>
    <scope>NUCLEOTIDE SEQUENCE [LARGE SCALE GENOMIC DNA]</scope>
    <source>
        <strain evidence="4 5">AF211</strain>
    </source>
</reference>
<name>A0A0S2W442_9FIRM</name>
<dbReference type="InterPro" id="IPR045735">
    <property type="entry name" value="Spore_III_AA_AAA+_ATPase"/>
</dbReference>
<dbReference type="PANTHER" id="PTHR20953">
    <property type="entry name" value="KINASE-RELATED"/>
    <property type="match status" value="1"/>
</dbReference>
<evidence type="ECO:0000256" key="2">
    <source>
        <dbReference type="ARBA" id="ARBA00022840"/>
    </source>
</evidence>
<dbReference type="SMART" id="SM00382">
    <property type="entry name" value="AAA"/>
    <property type="match status" value="1"/>
</dbReference>
<proteinExistence type="predicted"/>
<dbReference type="PATRIC" id="fig|1297617.4.peg.1751"/>
<gene>
    <name evidence="4" type="ORF">IB211_01706c</name>
</gene>
<dbReference type="InterPro" id="IPR027417">
    <property type="entry name" value="P-loop_NTPase"/>
</dbReference>
<dbReference type="Gene3D" id="3.40.50.300">
    <property type="entry name" value="P-loop containing nucleotide triphosphate hydrolases"/>
    <property type="match status" value="1"/>
</dbReference>
<dbReference type="InterPro" id="IPR003593">
    <property type="entry name" value="AAA+_ATPase"/>
</dbReference>
<dbReference type="KEGG" id="ibu:IB211_01706c"/>
<accession>A0A0S2W442</accession>
<dbReference type="eggNOG" id="COG3854">
    <property type="taxonomic scope" value="Bacteria"/>
</dbReference>
<evidence type="ECO:0000256" key="1">
    <source>
        <dbReference type="ARBA" id="ARBA00022741"/>
    </source>
</evidence>
<feature type="domain" description="AAA+ ATPase" evidence="3">
    <location>
        <begin position="152"/>
        <end position="298"/>
    </location>
</feature>
<keyword evidence="2" id="KW-0067">ATP-binding</keyword>
<dbReference type="AlphaFoldDB" id="A0A0S2W442"/>
<evidence type="ECO:0000259" key="3">
    <source>
        <dbReference type="SMART" id="SM00382"/>
    </source>
</evidence>
<organism evidence="4 5">
    <name type="scientific">Intestinimonas butyriciproducens</name>
    <dbReference type="NCBI Taxonomy" id="1297617"/>
    <lineage>
        <taxon>Bacteria</taxon>
        <taxon>Bacillati</taxon>
        <taxon>Bacillota</taxon>
        <taxon>Clostridia</taxon>
        <taxon>Eubacteriales</taxon>
        <taxon>Intestinimonas</taxon>
    </lineage>
</organism>
<reference evidence="5" key="2">
    <citation type="submission" date="2015-04" db="EMBL/GenBank/DDBJ databases">
        <title>A butyrogenic pathway from the amino acid lysine in a human gut commensal.</title>
        <authorList>
            <person name="de Vos W.M."/>
            <person name="Bui N.T.P."/>
            <person name="Plugge C.M."/>
            <person name="Ritari J."/>
        </authorList>
    </citation>
    <scope>NUCLEOTIDE SEQUENCE [LARGE SCALE GENOMIC DNA]</scope>
    <source>
        <strain evidence="5">AF211</strain>
    </source>
</reference>
<dbReference type="PANTHER" id="PTHR20953:SF3">
    <property type="entry name" value="P-LOOP CONTAINING NUCLEOSIDE TRIPHOSPHATE HYDROLASES SUPERFAMILY PROTEIN"/>
    <property type="match status" value="1"/>
</dbReference>
<protein>
    <submittedName>
        <fullName evidence="4">Stage III sporulation protein AA</fullName>
    </submittedName>
</protein>
<dbReference type="Pfam" id="PF19568">
    <property type="entry name" value="Spore_III_AA"/>
    <property type="match status" value="1"/>
</dbReference>
<keyword evidence="1" id="KW-0547">Nucleotide-binding</keyword>
<dbReference type="GO" id="GO:0005524">
    <property type="term" value="F:ATP binding"/>
    <property type="evidence" value="ECO:0007669"/>
    <property type="project" value="UniProtKB-KW"/>
</dbReference>